<dbReference type="AlphaFoldDB" id="A0A023X0U7"/>
<dbReference type="HOGENOM" id="CLU_007415_0_2_11"/>
<dbReference type="Pfam" id="PF13549">
    <property type="entry name" value="ATP-grasp_5"/>
    <property type="match status" value="1"/>
</dbReference>
<dbReference type="SUPFAM" id="SSF52210">
    <property type="entry name" value="Succinyl-CoA synthetase domains"/>
    <property type="match status" value="2"/>
</dbReference>
<evidence type="ECO:0000313" key="8">
    <source>
        <dbReference type="EMBL" id="AHY45689.1"/>
    </source>
</evidence>
<dbReference type="eggNOG" id="COG0045">
    <property type="taxonomic scope" value="Bacteria"/>
</dbReference>
<dbReference type="InterPro" id="IPR016102">
    <property type="entry name" value="Succinyl-CoA_synth-like"/>
</dbReference>
<dbReference type="KEGG" id="rrd:RradSPS_0406"/>
<proteinExistence type="inferred from homology"/>
<evidence type="ECO:0000256" key="1">
    <source>
        <dbReference type="ARBA" id="ARBA00022598"/>
    </source>
</evidence>
<dbReference type="InterPro" id="IPR011761">
    <property type="entry name" value="ATP-grasp"/>
</dbReference>
<evidence type="ECO:0000256" key="2">
    <source>
        <dbReference type="ARBA" id="ARBA00022741"/>
    </source>
</evidence>
<keyword evidence="3 5" id="KW-0067">ATP-binding</keyword>
<evidence type="ECO:0000256" key="3">
    <source>
        <dbReference type="ARBA" id="ARBA00022840"/>
    </source>
</evidence>
<dbReference type="Proteomes" id="UP001281130">
    <property type="component" value="Unassembled WGS sequence"/>
</dbReference>
<dbReference type="EMBL" id="JAWXXX010000001">
    <property type="protein sequence ID" value="MDX5893103.1"/>
    <property type="molecule type" value="Genomic_DNA"/>
</dbReference>
<dbReference type="SUPFAM" id="SSF55729">
    <property type="entry name" value="Acyl-CoA N-acyltransferases (Nat)"/>
    <property type="match status" value="1"/>
</dbReference>
<dbReference type="Gene3D" id="3.40.50.261">
    <property type="entry name" value="Succinyl-CoA synthetase domains"/>
    <property type="match status" value="2"/>
</dbReference>
<gene>
    <name evidence="8" type="ORF">RradSPS_0406</name>
    <name evidence="9" type="ORF">SIL72_03565</name>
</gene>
<dbReference type="SUPFAM" id="SSF51735">
    <property type="entry name" value="NAD(P)-binding Rossmann-fold domains"/>
    <property type="match status" value="1"/>
</dbReference>
<feature type="domain" description="N-acetyltransferase" evidence="7">
    <location>
        <begin position="754"/>
        <end position="919"/>
    </location>
</feature>
<reference evidence="9" key="2">
    <citation type="submission" date="2023-11" db="EMBL/GenBank/DDBJ databases">
        <title>MicrobeMod: A computational toolkit for identifying prokaryotic methylation and restriction-modification with nanopore sequencing.</title>
        <authorList>
            <person name="Crits-Christoph A."/>
            <person name="Kang S.C."/>
            <person name="Lee H."/>
            <person name="Ostrov N."/>
        </authorList>
    </citation>
    <scope>NUCLEOTIDE SEQUENCE</scope>
    <source>
        <strain evidence="9">ATCC 51242</strain>
    </source>
</reference>
<dbReference type="PATRIC" id="fig|42256.3.peg.411"/>
<dbReference type="InterPro" id="IPR016181">
    <property type="entry name" value="Acyl_CoA_acyltransferase"/>
</dbReference>
<dbReference type="PANTHER" id="PTHR43334:SF1">
    <property type="entry name" value="3-HYDROXYPROPIONATE--COA LIGASE [ADP-FORMING]"/>
    <property type="match status" value="1"/>
</dbReference>
<dbReference type="PROSITE" id="PS51186">
    <property type="entry name" value="GNAT"/>
    <property type="match status" value="1"/>
</dbReference>
<comment type="similarity">
    <text evidence="4">In the N-terminal section; belongs to the acetate CoA ligase alpha subunit family.</text>
</comment>
<evidence type="ECO:0000256" key="4">
    <source>
        <dbReference type="ARBA" id="ARBA00060888"/>
    </source>
</evidence>
<dbReference type="InterPro" id="IPR051538">
    <property type="entry name" value="Acyl-CoA_Synth/Transferase"/>
</dbReference>
<dbReference type="InterPro" id="IPR013815">
    <property type="entry name" value="ATP_grasp_subdomain_1"/>
</dbReference>
<evidence type="ECO:0000259" key="7">
    <source>
        <dbReference type="PROSITE" id="PS51186"/>
    </source>
</evidence>
<dbReference type="eggNOG" id="COG1670">
    <property type="taxonomic scope" value="Bacteria"/>
</dbReference>
<protein>
    <submittedName>
        <fullName evidence="8">ATP-grasp domain</fullName>
    </submittedName>
    <submittedName>
        <fullName evidence="9">Bifunctional acetate--CoA ligase family protein/GNAT family N-acetyltransferase</fullName>
    </submittedName>
</protein>
<evidence type="ECO:0000313" key="10">
    <source>
        <dbReference type="Proteomes" id="UP000025229"/>
    </source>
</evidence>
<dbReference type="Gene3D" id="3.40.50.720">
    <property type="entry name" value="NAD(P)-binding Rossmann-like Domain"/>
    <property type="match status" value="1"/>
</dbReference>
<dbReference type="EMBL" id="CP007514">
    <property type="protein sequence ID" value="AHY45689.1"/>
    <property type="molecule type" value="Genomic_DNA"/>
</dbReference>
<dbReference type="Pfam" id="PF13607">
    <property type="entry name" value="Succ_CoA_lig"/>
    <property type="match status" value="1"/>
</dbReference>
<dbReference type="GO" id="GO:0005524">
    <property type="term" value="F:ATP binding"/>
    <property type="evidence" value="ECO:0007669"/>
    <property type="project" value="UniProtKB-UniRule"/>
</dbReference>
<dbReference type="InterPro" id="IPR032875">
    <property type="entry name" value="Succ_CoA_lig_flav_dom"/>
</dbReference>
<dbReference type="RefSeq" id="WP_038680341.1">
    <property type="nucleotide sequence ID" value="NZ_CP007514.1"/>
</dbReference>
<accession>A0A023X0U7</accession>
<dbReference type="Proteomes" id="UP000025229">
    <property type="component" value="Chromosome"/>
</dbReference>
<dbReference type="GO" id="GO:0046872">
    <property type="term" value="F:metal ion binding"/>
    <property type="evidence" value="ECO:0007669"/>
    <property type="project" value="InterPro"/>
</dbReference>
<dbReference type="Pfam" id="PF13380">
    <property type="entry name" value="CoA_binding_2"/>
    <property type="match status" value="1"/>
</dbReference>
<dbReference type="SMART" id="SM00881">
    <property type="entry name" value="CoA_binding"/>
    <property type="match status" value="1"/>
</dbReference>
<dbReference type="Gene3D" id="3.30.1490.20">
    <property type="entry name" value="ATP-grasp fold, A domain"/>
    <property type="match status" value="1"/>
</dbReference>
<dbReference type="Pfam" id="PF19045">
    <property type="entry name" value="Ligase_CoA_2"/>
    <property type="match status" value="1"/>
</dbReference>
<dbReference type="InterPro" id="IPR003781">
    <property type="entry name" value="CoA-bd"/>
</dbReference>
<dbReference type="InterPro" id="IPR043938">
    <property type="entry name" value="Ligase_CoA_dom"/>
</dbReference>
<dbReference type="Gene3D" id="3.30.470.20">
    <property type="entry name" value="ATP-grasp fold, B domain"/>
    <property type="match status" value="1"/>
</dbReference>
<dbReference type="Gene3D" id="3.40.630.30">
    <property type="match status" value="1"/>
</dbReference>
<keyword evidence="10" id="KW-1185">Reference proteome</keyword>
<dbReference type="SUPFAM" id="SSF56059">
    <property type="entry name" value="Glutathione synthetase ATP-binding domain-like"/>
    <property type="match status" value="1"/>
</dbReference>
<dbReference type="PANTHER" id="PTHR43334">
    <property type="entry name" value="ACETATE--COA LIGASE [ADP-FORMING]"/>
    <property type="match status" value="1"/>
</dbReference>
<feature type="domain" description="ATP-grasp" evidence="6">
    <location>
        <begin position="514"/>
        <end position="550"/>
    </location>
</feature>
<dbReference type="GO" id="GO:0016747">
    <property type="term" value="F:acyltransferase activity, transferring groups other than amino-acyl groups"/>
    <property type="evidence" value="ECO:0007669"/>
    <property type="project" value="InterPro"/>
</dbReference>
<organism evidence="8 10">
    <name type="scientific">Rubrobacter radiotolerans</name>
    <name type="common">Arthrobacter radiotolerans</name>
    <dbReference type="NCBI Taxonomy" id="42256"/>
    <lineage>
        <taxon>Bacteria</taxon>
        <taxon>Bacillati</taxon>
        <taxon>Actinomycetota</taxon>
        <taxon>Rubrobacteria</taxon>
        <taxon>Rubrobacterales</taxon>
        <taxon>Rubrobacteraceae</taxon>
        <taxon>Rubrobacter</taxon>
    </lineage>
</organism>
<dbReference type="InterPro" id="IPR036291">
    <property type="entry name" value="NAD(P)-bd_dom_sf"/>
</dbReference>
<dbReference type="eggNOG" id="COG1042">
    <property type="taxonomic scope" value="Bacteria"/>
</dbReference>
<keyword evidence="1 9" id="KW-0436">Ligase</keyword>
<name>A0A023X0U7_RUBRA</name>
<dbReference type="PROSITE" id="PS50975">
    <property type="entry name" value="ATP_GRASP"/>
    <property type="match status" value="1"/>
</dbReference>
<evidence type="ECO:0000313" key="9">
    <source>
        <dbReference type="EMBL" id="MDX5893103.1"/>
    </source>
</evidence>
<evidence type="ECO:0000259" key="6">
    <source>
        <dbReference type="PROSITE" id="PS50975"/>
    </source>
</evidence>
<reference evidence="8 10" key="1">
    <citation type="submission" date="2014-03" db="EMBL/GenBank/DDBJ databases">
        <title>Complete genome sequence of the Radio-Resistant Rubrobacter radiotolerans RSPS-4.</title>
        <authorList>
            <person name="Egas C.C."/>
            <person name="Barroso C.C."/>
            <person name="Froufe H.J.C."/>
            <person name="Pacheco J.J."/>
            <person name="Albuquerque L.L."/>
            <person name="da Costa M.M.S."/>
        </authorList>
    </citation>
    <scope>NUCLEOTIDE SEQUENCE [LARGE SCALE GENOMIC DNA]</scope>
    <source>
        <strain evidence="8 10">RSPS-4</strain>
    </source>
</reference>
<dbReference type="InterPro" id="IPR000182">
    <property type="entry name" value="GNAT_dom"/>
</dbReference>
<keyword evidence="2 5" id="KW-0547">Nucleotide-binding</keyword>
<dbReference type="Pfam" id="PF13302">
    <property type="entry name" value="Acetyltransf_3"/>
    <property type="match status" value="1"/>
</dbReference>
<dbReference type="GO" id="GO:0043758">
    <property type="term" value="F:acetate-CoA ligase (ADP-forming) activity"/>
    <property type="evidence" value="ECO:0007669"/>
    <property type="project" value="InterPro"/>
</dbReference>
<evidence type="ECO:0000256" key="5">
    <source>
        <dbReference type="PROSITE-ProRule" id="PRU00409"/>
    </source>
</evidence>
<sequence>MVSRKKKPTNSDPAHDVLGYDRQQLDAIFKPENVAVIGATERPGSVGRTIMWNLVSNPFGGTVFPVNPKRPNVLGIKTYPSIGEVPAEVDLAIVVSPAPSVPGIIRECVEAGVLGAIIISAGFKETGEEGARLEEETLREARKGRMRIIGPNCLGVMNPLGGLNATFAGSMARPGNVAFLSQSGALLTAILDRSFQENVGFSNIVSVGSMMDVDWGDLIYYLGDDPKTHAIVVYMESIGDPSSFLSAAREVALTKPIIVIKPGRTEAASEAAASHTGALTGSDEVLDAAFRRSGVLRVDTISELFNMAEVLGKQPRPKGPRLTVVTNAGGPGVLATDALITGGGELTEISPEAMEELNAILPGPWSHGNPIDILGDADPERYAKTLEKAAEDENSDGLLVILTPQDMTDPTETANALVPYARSTKKPVLASWMGGQEVAGGVSILNGAGIPTFDYPDTAAQAFNNMWRYTYNLRGIYETPELAEDEAVDRERAREVIEAARESGRTLLTEYESKELLAAYGIPTVETRVATTEDEAVRAAEEIGYPVVLKIHSETITHKTDVGGVRLNLPDEAAVREAFSTMKSRVTSEFAESDFLGVTVQPMEKLDGYETILGSSMDPQFGPVLLFGSGGSLVEVYRDRALALPPLTTTLARRMMERTRIYEAFAGVRGRGPVDRKELARLLVRFSQLVVEQPWVAELDINPLLISEDRFLALDARVVIHDPETPEQQLPKPAIRPYPNQYVTKGETNEGEEFTVRPIRPEDEPLMVKFHESLSEQSVYMRYFHMMRLDQRTAHERLTRICFIDYDREMALVAERVNPETGEREIMGVGRLSRHGFVPGEAEFSVLIADPFQRKGLGTLLLERLLEVGRAEGLSRITAEILMDNRPMQKISRNCGFTLHRDLEEMVVKAELDLRQPQAV</sequence>
<dbReference type="STRING" id="42256.RradSPS_0406"/>
<dbReference type="FunFam" id="3.30.1490.20:FF:000020">
    <property type="entry name" value="Protein lysine acetyltransferase"/>
    <property type="match status" value="1"/>
</dbReference>